<accession>A0A699ZE02</accession>
<organism evidence="2 3">
    <name type="scientific">Haematococcus lacustris</name>
    <name type="common">Green alga</name>
    <name type="synonym">Haematococcus pluvialis</name>
    <dbReference type="NCBI Taxonomy" id="44745"/>
    <lineage>
        <taxon>Eukaryota</taxon>
        <taxon>Viridiplantae</taxon>
        <taxon>Chlorophyta</taxon>
        <taxon>core chlorophytes</taxon>
        <taxon>Chlorophyceae</taxon>
        <taxon>CS clade</taxon>
        <taxon>Chlamydomonadales</taxon>
        <taxon>Haematococcaceae</taxon>
        <taxon>Haematococcus</taxon>
    </lineage>
</organism>
<proteinExistence type="predicted"/>
<reference evidence="2 3" key="1">
    <citation type="submission" date="2020-02" db="EMBL/GenBank/DDBJ databases">
        <title>Draft genome sequence of Haematococcus lacustris strain NIES-144.</title>
        <authorList>
            <person name="Morimoto D."/>
            <person name="Nakagawa S."/>
            <person name="Yoshida T."/>
            <person name="Sawayama S."/>
        </authorList>
    </citation>
    <scope>NUCLEOTIDE SEQUENCE [LARGE SCALE GENOMIC DNA]</scope>
    <source>
        <strain evidence="2 3">NIES-144</strain>
    </source>
</reference>
<sequence>MSSQWPDVTLATGQTRTKPGIPCCSAADNRLAGRHTRPALPRTCRIGNTTTHMAAALIQQWPDPCKFELPTCGSVQHAPTPWMSHSSS</sequence>
<keyword evidence="3" id="KW-1185">Reference proteome</keyword>
<protein>
    <submittedName>
        <fullName evidence="2">Uncharacterized protein</fullName>
    </submittedName>
</protein>
<evidence type="ECO:0000313" key="3">
    <source>
        <dbReference type="Proteomes" id="UP000485058"/>
    </source>
</evidence>
<comment type="caution">
    <text evidence="2">The sequence shown here is derived from an EMBL/GenBank/DDBJ whole genome shotgun (WGS) entry which is preliminary data.</text>
</comment>
<dbReference type="EMBL" id="BLLF01001098">
    <property type="protein sequence ID" value="GFH17114.1"/>
    <property type="molecule type" value="Genomic_DNA"/>
</dbReference>
<dbReference type="AlphaFoldDB" id="A0A699ZE02"/>
<evidence type="ECO:0000313" key="2">
    <source>
        <dbReference type="EMBL" id="GFH17114.1"/>
    </source>
</evidence>
<evidence type="ECO:0000256" key="1">
    <source>
        <dbReference type="SAM" id="MobiDB-lite"/>
    </source>
</evidence>
<gene>
    <name evidence="2" type="ORF">HaLaN_13674</name>
</gene>
<name>A0A699ZE02_HAELA</name>
<dbReference type="Proteomes" id="UP000485058">
    <property type="component" value="Unassembled WGS sequence"/>
</dbReference>
<feature type="region of interest" description="Disordered" evidence="1">
    <location>
        <begin position="1"/>
        <end position="21"/>
    </location>
</feature>
<feature type="compositionally biased region" description="Polar residues" evidence="1">
    <location>
        <begin position="1"/>
        <end position="17"/>
    </location>
</feature>